<proteinExistence type="predicted"/>
<dbReference type="AlphaFoldDB" id="A0A1U7JE79"/>
<sequence length="60" mass="6904">MLHLTLYNKRSAILLVIGQDLNRQLRRAYDAIHSKMPFISADMSREQLSLSSLGGEKRLF</sequence>
<dbReference type="STRING" id="197461.A3843_14740"/>
<dbReference type="EMBL" id="LVVZ01000022">
    <property type="protein sequence ID" value="OKL42998.1"/>
    <property type="molecule type" value="Genomic_DNA"/>
</dbReference>
<gene>
    <name evidence="1" type="ORF">A3843_14740</name>
</gene>
<reference evidence="1 2" key="1">
    <citation type="submission" date="2016-03" db="EMBL/GenBank/DDBJ databases">
        <title>Genome sequence of Nesiotobacter sp. nov., a moderately halophilic alphaproteobacterium isolated from the Yellow Sea, China.</title>
        <authorList>
            <person name="Zhang G."/>
            <person name="Zhang R."/>
        </authorList>
    </citation>
    <scope>NUCLEOTIDE SEQUENCE [LARGE SCALE GENOMIC DNA]</scope>
    <source>
        <strain evidence="1 2">WB1-6</strain>
    </source>
</reference>
<evidence type="ECO:0000313" key="1">
    <source>
        <dbReference type="EMBL" id="OKL42998.1"/>
    </source>
</evidence>
<evidence type="ECO:0000313" key="2">
    <source>
        <dbReference type="Proteomes" id="UP000185783"/>
    </source>
</evidence>
<comment type="caution">
    <text evidence="1">The sequence shown here is derived from an EMBL/GenBank/DDBJ whole genome shotgun (WGS) entry which is preliminary data.</text>
</comment>
<organism evidence="1 2">
    <name type="scientific">Pseudovibrio exalbescens</name>
    <dbReference type="NCBI Taxonomy" id="197461"/>
    <lineage>
        <taxon>Bacteria</taxon>
        <taxon>Pseudomonadati</taxon>
        <taxon>Pseudomonadota</taxon>
        <taxon>Alphaproteobacteria</taxon>
        <taxon>Hyphomicrobiales</taxon>
        <taxon>Stappiaceae</taxon>
        <taxon>Pseudovibrio</taxon>
    </lineage>
</organism>
<accession>A0A1U7JE79</accession>
<name>A0A1U7JE79_9HYPH</name>
<dbReference type="Proteomes" id="UP000185783">
    <property type="component" value="Unassembled WGS sequence"/>
</dbReference>
<protein>
    <submittedName>
        <fullName evidence="1">Uncharacterized protein</fullName>
    </submittedName>
</protein>
<keyword evidence="2" id="KW-1185">Reference proteome</keyword>